<name>A0A182W8X6_9DIPT</name>
<dbReference type="VEuPathDB" id="VectorBase:AMIN006800"/>
<organism evidence="2 3">
    <name type="scientific">Anopheles minimus</name>
    <dbReference type="NCBI Taxonomy" id="112268"/>
    <lineage>
        <taxon>Eukaryota</taxon>
        <taxon>Metazoa</taxon>
        <taxon>Ecdysozoa</taxon>
        <taxon>Arthropoda</taxon>
        <taxon>Hexapoda</taxon>
        <taxon>Insecta</taxon>
        <taxon>Pterygota</taxon>
        <taxon>Neoptera</taxon>
        <taxon>Endopterygota</taxon>
        <taxon>Diptera</taxon>
        <taxon>Nematocera</taxon>
        <taxon>Culicoidea</taxon>
        <taxon>Culicidae</taxon>
        <taxon>Anophelinae</taxon>
        <taxon>Anopheles</taxon>
    </lineage>
</organism>
<dbReference type="Proteomes" id="UP000075920">
    <property type="component" value="Unassembled WGS sequence"/>
</dbReference>
<reference evidence="3" key="1">
    <citation type="submission" date="2013-03" db="EMBL/GenBank/DDBJ databases">
        <title>The Genome Sequence of Anopheles minimus MINIMUS1.</title>
        <authorList>
            <consortium name="The Broad Institute Genomics Platform"/>
            <person name="Neafsey D.E."/>
            <person name="Walton C."/>
            <person name="Walker B."/>
            <person name="Young S.K."/>
            <person name="Zeng Q."/>
            <person name="Gargeya S."/>
            <person name="Fitzgerald M."/>
            <person name="Haas B."/>
            <person name="Abouelleil A."/>
            <person name="Allen A.W."/>
            <person name="Alvarado L."/>
            <person name="Arachchi H.M."/>
            <person name="Berlin A.M."/>
            <person name="Chapman S.B."/>
            <person name="Gainer-Dewar J."/>
            <person name="Goldberg J."/>
            <person name="Griggs A."/>
            <person name="Gujja S."/>
            <person name="Hansen M."/>
            <person name="Howarth C."/>
            <person name="Imamovic A."/>
            <person name="Ireland A."/>
            <person name="Larimer J."/>
            <person name="McCowan C."/>
            <person name="Murphy C."/>
            <person name="Pearson M."/>
            <person name="Poon T.W."/>
            <person name="Priest M."/>
            <person name="Roberts A."/>
            <person name="Saif S."/>
            <person name="Shea T."/>
            <person name="Sisk P."/>
            <person name="Sykes S."/>
            <person name="Wortman J."/>
            <person name="Nusbaum C."/>
            <person name="Birren B."/>
        </authorList>
    </citation>
    <scope>NUCLEOTIDE SEQUENCE [LARGE SCALE GENOMIC DNA]</scope>
    <source>
        <strain evidence="3">MINIMUS1</strain>
    </source>
</reference>
<dbReference type="AlphaFoldDB" id="A0A182W8X6"/>
<proteinExistence type="predicted"/>
<evidence type="ECO:0000259" key="1">
    <source>
        <dbReference type="Pfam" id="PF13358"/>
    </source>
</evidence>
<dbReference type="InterPro" id="IPR038717">
    <property type="entry name" value="Tc1-like_DDE_dom"/>
</dbReference>
<dbReference type="Pfam" id="PF13358">
    <property type="entry name" value="DDE_3"/>
    <property type="match status" value="1"/>
</dbReference>
<dbReference type="STRING" id="112268.A0A182W8X6"/>
<feature type="domain" description="Tc1-like transposase DDE" evidence="1">
    <location>
        <begin position="1"/>
        <end position="52"/>
    </location>
</feature>
<dbReference type="InterPro" id="IPR036397">
    <property type="entry name" value="RNaseH_sf"/>
</dbReference>
<protein>
    <submittedName>
        <fullName evidence="2">DDE_3 domain-containing protein</fullName>
    </submittedName>
</protein>
<sequence length="144" mass="16587">MDNVRFHKCTEIREAIGEEQDRAIYLPPYSPFLNPIENLFSKWKNVVKRTNPQNEADLMEAIANGATTLTADDCEGYIRNMWSYASRCLREPRSLETTQHSSHQIVDEGARVRRFFARKSFVSLPPHDCDRLTSVGAKDFVPRP</sequence>
<reference evidence="2" key="2">
    <citation type="submission" date="2020-05" db="UniProtKB">
        <authorList>
            <consortium name="EnsemblMetazoa"/>
        </authorList>
    </citation>
    <scope>IDENTIFICATION</scope>
    <source>
        <strain evidence="2">MINIMUS1</strain>
    </source>
</reference>
<dbReference type="GO" id="GO:0003676">
    <property type="term" value="F:nucleic acid binding"/>
    <property type="evidence" value="ECO:0007669"/>
    <property type="project" value="InterPro"/>
</dbReference>
<dbReference type="EnsemblMetazoa" id="AMIN006800-RA">
    <property type="protein sequence ID" value="AMIN006800-PA"/>
    <property type="gene ID" value="AMIN006800"/>
</dbReference>
<dbReference type="Gene3D" id="3.30.420.10">
    <property type="entry name" value="Ribonuclease H-like superfamily/Ribonuclease H"/>
    <property type="match status" value="1"/>
</dbReference>
<evidence type="ECO:0000313" key="3">
    <source>
        <dbReference type="Proteomes" id="UP000075920"/>
    </source>
</evidence>
<keyword evidence="3" id="KW-1185">Reference proteome</keyword>
<evidence type="ECO:0000313" key="2">
    <source>
        <dbReference type="EnsemblMetazoa" id="AMIN006800-PA"/>
    </source>
</evidence>
<accession>A0A182W8X6</accession>